<evidence type="ECO:0000313" key="2">
    <source>
        <dbReference type="Proteomes" id="UP000276133"/>
    </source>
</evidence>
<protein>
    <submittedName>
        <fullName evidence="1">Uncharacterized protein</fullName>
    </submittedName>
</protein>
<dbReference type="EMBL" id="REGN01006555">
    <property type="protein sequence ID" value="RNA09068.1"/>
    <property type="molecule type" value="Genomic_DNA"/>
</dbReference>
<gene>
    <name evidence="1" type="ORF">BpHYR1_048284</name>
</gene>
<evidence type="ECO:0000313" key="1">
    <source>
        <dbReference type="EMBL" id="RNA09068.1"/>
    </source>
</evidence>
<name>A0A3M7QDN5_BRAPC</name>
<accession>A0A3M7QDN5</accession>
<sequence>MSVLGLDLRLKIRYMLTGNQIKHTRYLENPQEEVNCFTDNENIPFYTTKPFVATQRELKII</sequence>
<keyword evidence="2" id="KW-1185">Reference proteome</keyword>
<organism evidence="1 2">
    <name type="scientific">Brachionus plicatilis</name>
    <name type="common">Marine rotifer</name>
    <name type="synonym">Brachionus muelleri</name>
    <dbReference type="NCBI Taxonomy" id="10195"/>
    <lineage>
        <taxon>Eukaryota</taxon>
        <taxon>Metazoa</taxon>
        <taxon>Spiralia</taxon>
        <taxon>Gnathifera</taxon>
        <taxon>Rotifera</taxon>
        <taxon>Eurotatoria</taxon>
        <taxon>Monogononta</taxon>
        <taxon>Pseudotrocha</taxon>
        <taxon>Ploima</taxon>
        <taxon>Brachionidae</taxon>
        <taxon>Brachionus</taxon>
    </lineage>
</organism>
<reference evidence="1 2" key="1">
    <citation type="journal article" date="2018" name="Sci. Rep.">
        <title>Genomic signatures of local adaptation to the degree of environmental predictability in rotifers.</title>
        <authorList>
            <person name="Franch-Gras L."/>
            <person name="Hahn C."/>
            <person name="Garcia-Roger E.M."/>
            <person name="Carmona M.J."/>
            <person name="Serra M."/>
            <person name="Gomez A."/>
        </authorList>
    </citation>
    <scope>NUCLEOTIDE SEQUENCE [LARGE SCALE GENOMIC DNA]</scope>
    <source>
        <strain evidence="1">HYR1</strain>
    </source>
</reference>
<proteinExistence type="predicted"/>
<dbReference type="AlphaFoldDB" id="A0A3M7QDN5"/>
<comment type="caution">
    <text evidence="1">The sequence shown here is derived from an EMBL/GenBank/DDBJ whole genome shotgun (WGS) entry which is preliminary data.</text>
</comment>
<dbReference type="Proteomes" id="UP000276133">
    <property type="component" value="Unassembled WGS sequence"/>
</dbReference>